<dbReference type="Gene3D" id="3.40.50.300">
    <property type="entry name" value="P-loop containing nucleotide triphosphate hydrolases"/>
    <property type="match status" value="1"/>
</dbReference>
<evidence type="ECO:0000256" key="2">
    <source>
        <dbReference type="ARBA" id="ARBA00022741"/>
    </source>
</evidence>
<evidence type="ECO:0000313" key="6">
    <source>
        <dbReference type="Proteomes" id="UP000694568"/>
    </source>
</evidence>
<evidence type="ECO:0000256" key="1">
    <source>
        <dbReference type="ARBA" id="ARBA00022679"/>
    </source>
</evidence>
<dbReference type="AlphaFoldDB" id="A0A8C9WVE0"/>
<dbReference type="Ensembl" id="ENSSLUT00000002655.1">
    <property type="protein sequence ID" value="ENSSLUP00000002560.1"/>
    <property type="gene ID" value="ENSSLUG00000001100.1"/>
</dbReference>
<sequence>MGDTNKRTRPKRIFVNDVDRYSSEHIAKFLSTSCVAGETSEEVEAEETSPRGEPAFQLVGTVSPSTKDEKQSFLLEQYTSPTRDELLGHLLECDVVVYNISESATQQQIEDATWAITALHDEMGNFKSRKMFILVSSVMTWAMTKPQNPEETDVMLTEEEFRRKRPHPSFKNHNNLEKLVLKLGRVLTGYVIGSGIQYGKGENLFHYFFKVAWLMQFPKVPLFGQGTNHIPMIHVYDLGGVIQNIIELKPKSKYVLAVDDSKNTLEDIVKDAISMKPEELEYLNINLRLDAFIIKDSFSLRWKSEAGMVENMASIVEEYRDTRQLLPIRVCLVGPPAVGKTTVAEKLCSHYKIHHIKIKEVVEEKIAQLVSGINERIAFVLKDCVGPLGRLADHLVFDILQKKLNSKPCTNQGFVLDGFPKTYEQAKLIFSDEDMENQDLMPEKPLYNKNITPEHVFALNATDYFLTKRVLGLPQSVAEEKHYTQEEFVPRLTRYRQLSTAEETLLDYFDELEIHPEHIEVTTGDSEYTDVIKKITEMVGIPKNYGLSPEEQEEEDRKKEEERMQKVAAEAAEKKRRNEAALAEMAAQYEEWQKNLSEVKRQEHDLLEAHALPLRNYLMKNVMPSLTEAMLECSKIKPEDPVDFLAEHLLRNNQKE</sequence>
<dbReference type="Proteomes" id="UP000694568">
    <property type="component" value="Unplaced"/>
</dbReference>
<dbReference type="GO" id="GO:0006139">
    <property type="term" value="P:nucleobase-containing compound metabolic process"/>
    <property type="evidence" value="ECO:0007669"/>
    <property type="project" value="InterPro"/>
</dbReference>
<dbReference type="InterPro" id="IPR007858">
    <property type="entry name" value="Dpy-30_motif"/>
</dbReference>
<dbReference type="GO" id="GO:0005524">
    <property type="term" value="F:ATP binding"/>
    <property type="evidence" value="ECO:0007669"/>
    <property type="project" value="InterPro"/>
</dbReference>
<dbReference type="Gene3D" id="1.20.890.10">
    <property type="entry name" value="cAMP-dependent protein kinase regulatory subunit, dimerization-anchoring domain"/>
    <property type="match status" value="1"/>
</dbReference>
<dbReference type="GeneTree" id="ENSGT00390000015102"/>
<keyword evidence="3" id="KW-0418">Kinase</keyword>
<dbReference type="SUPFAM" id="SSF52540">
    <property type="entry name" value="P-loop containing nucleoside triphosphate hydrolases"/>
    <property type="match status" value="1"/>
</dbReference>
<dbReference type="InterPro" id="IPR047499">
    <property type="entry name" value="DD_AK7"/>
</dbReference>
<dbReference type="GO" id="GO:0019205">
    <property type="term" value="F:nucleobase-containing compound kinase activity"/>
    <property type="evidence" value="ECO:0007669"/>
    <property type="project" value="InterPro"/>
</dbReference>
<dbReference type="PRINTS" id="PR00094">
    <property type="entry name" value="ADENYLTKNASE"/>
</dbReference>
<keyword evidence="6" id="KW-1185">Reference proteome</keyword>
<dbReference type="SUPFAM" id="SSF51735">
    <property type="entry name" value="NAD(P)-binding Rossmann-fold domains"/>
    <property type="match status" value="1"/>
</dbReference>
<proteinExistence type="predicted"/>
<dbReference type="InterPro" id="IPR036291">
    <property type="entry name" value="NAD(P)-bd_dom_sf"/>
</dbReference>
<keyword evidence="2" id="KW-0547">Nucleotide-binding</keyword>
<dbReference type="CDD" id="cd22967">
    <property type="entry name" value="DD_AK7"/>
    <property type="match status" value="1"/>
</dbReference>
<reference evidence="5" key="1">
    <citation type="submission" date="2025-08" db="UniProtKB">
        <authorList>
            <consortium name="Ensembl"/>
        </authorList>
    </citation>
    <scope>IDENTIFICATION</scope>
</reference>
<dbReference type="CDD" id="cd01428">
    <property type="entry name" value="ADK"/>
    <property type="match status" value="1"/>
</dbReference>
<evidence type="ECO:0000256" key="3">
    <source>
        <dbReference type="ARBA" id="ARBA00022777"/>
    </source>
</evidence>
<feature type="region of interest" description="Disordered" evidence="4">
    <location>
        <begin position="544"/>
        <end position="564"/>
    </location>
</feature>
<dbReference type="InterPro" id="IPR000850">
    <property type="entry name" value="Adenylat/UMP-CMP_kin"/>
</dbReference>
<feature type="compositionally biased region" description="Basic and acidic residues" evidence="4">
    <location>
        <begin position="555"/>
        <end position="564"/>
    </location>
</feature>
<dbReference type="Pfam" id="PF00406">
    <property type="entry name" value="ADK"/>
    <property type="match status" value="1"/>
</dbReference>
<protein>
    <submittedName>
        <fullName evidence="5">Adenylate kinase 7a</fullName>
    </submittedName>
</protein>
<dbReference type="InterPro" id="IPR027417">
    <property type="entry name" value="P-loop_NTPase"/>
</dbReference>
<evidence type="ECO:0000313" key="5">
    <source>
        <dbReference type="Ensembl" id="ENSSLUP00000002560.1"/>
    </source>
</evidence>
<accession>A0A8C9WVE0</accession>
<reference evidence="5" key="2">
    <citation type="submission" date="2025-09" db="UniProtKB">
        <authorList>
            <consortium name="Ensembl"/>
        </authorList>
    </citation>
    <scope>IDENTIFICATION</scope>
</reference>
<dbReference type="Gene3D" id="3.40.50.720">
    <property type="entry name" value="NAD(P)-binding Rossmann-like Domain"/>
    <property type="match status" value="1"/>
</dbReference>
<organism evidence="5 6">
    <name type="scientific">Sander lucioperca</name>
    <name type="common">Pike-perch</name>
    <name type="synonym">Perca lucioperca</name>
    <dbReference type="NCBI Taxonomy" id="283035"/>
    <lineage>
        <taxon>Eukaryota</taxon>
        <taxon>Metazoa</taxon>
        <taxon>Chordata</taxon>
        <taxon>Craniata</taxon>
        <taxon>Vertebrata</taxon>
        <taxon>Euteleostomi</taxon>
        <taxon>Actinopterygii</taxon>
        <taxon>Neopterygii</taxon>
        <taxon>Teleostei</taxon>
        <taxon>Neoteleostei</taxon>
        <taxon>Acanthomorphata</taxon>
        <taxon>Eupercaria</taxon>
        <taxon>Perciformes</taxon>
        <taxon>Percoidei</taxon>
        <taxon>Percidae</taxon>
        <taxon>Luciopercinae</taxon>
        <taxon>Sander</taxon>
    </lineage>
</organism>
<evidence type="ECO:0000256" key="4">
    <source>
        <dbReference type="SAM" id="MobiDB-lite"/>
    </source>
</evidence>
<gene>
    <name evidence="5" type="primary">LOC116066481</name>
</gene>
<keyword evidence="1" id="KW-0808">Transferase</keyword>
<name>A0A8C9WVE0_SANLU</name>
<dbReference type="PANTHER" id="PTHR23359">
    <property type="entry name" value="NUCLEOTIDE KINASE"/>
    <property type="match status" value="1"/>
</dbReference>
<dbReference type="Pfam" id="PF05186">
    <property type="entry name" value="Dpy-30"/>
    <property type="match status" value="1"/>
</dbReference>